<gene>
    <name evidence="1" type="ORF">HMPREF9441_02046</name>
</gene>
<dbReference type="Proteomes" id="UP000003598">
    <property type="component" value="Unassembled WGS sequence"/>
</dbReference>
<evidence type="ECO:0000313" key="2">
    <source>
        <dbReference type="Proteomes" id="UP000003598"/>
    </source>
</evidence>
<comment type="caution">
    <text evidence="1">The sequence shown here is derived from an EMBL/GenBank/DDBJ whole genome shotgun (WGS) entry which is preliminary data.</text>
</comment>
<evidence type="ECO:0000313" key="1">
    <source>
        <dbReference type="EMBL" id="EHH00040.1"/>
    </source>
</evidence>
<reference evidence="1 2" key="1">
    <citation type="submission" date="2011-03" db="EMBL/GenBank/DDBJ databases">
        <authorList>
            <person name="Weinstock G."/>
            <person name="Sodergren E."/>
            <person name="Clifton S."/>
            <person name="Fulton L."/>
            <person name="Fulton B."/>
            <person name="Courtney L."/>
            <person name="Fronick C."/>
            <person name="Harrison M."/>
            <person name="Strong C."/>
            <person name="Farmer C."/>
            <person name="Delahaunty K."/>
            <person name="Markovic C."/>
            <person name="Hall O."/>
            <person name="Minx P."/>
            <person name="Tomlinson C."/>
            <person name="Mitreva M."/>
            <person name="Hou S."/>
            <person name="Chen J."/>
            <person name="Wollam A."/>
            <person name="Pepin K.H."/>
            <person name="Johnson M."/>
            <person name="Bhonagiri V."/>
            <person name="Zhang X."/>
            <person name="Suruliraj S."/>
            <person name="Warren W."/>
            <person name="Chinwalla A."/>
            <person name="Mardis E.R."/>
            <person name="Wilson R.K."/>
        </authorList>
    </citation>
    <scope>NUCLEOTIDE SEQUENCE [LARGE SCALE GENOMIC DNA]</scope>
    <source>
        <strain evidence="1 2">YIT 11840</strain>
    </source>
</reference>
<dbReference type="AlphaFoldDB" id="G5SRP8"/>
<dbReference type="GeneID" id="93559121"/>
<name>G5SRP8_9BACT</name>
<dbReference type="EMBL" id="AFFY01000025">
    <property type="protein sequence ID" value="EHH00040.1"/>
    <property type="molecule type" value="Genomic_DNA"/>
</dbReference>
<accession>G5SRP8</accession>
<proteinExistence type="predicted"/>
<dbReference type="RefSeq" id="WP_008620273.1">
    <property type="nucleotide sequence ID" value="NZ_JH376599.1"/>
</dbReference>
<protein>
    <submittedName>
        <fullName evidence="1">Uncharacterized protein</fullName>
    </submittedName>
</protein>
<keyword evidence="2" id="KW-1185">Reference proteome</keyword>
<organism evidence="1 2">
    <name type="scientific">Paraprevotella clara YIT 11840</name>
    <dbReference type="NCBI Taxonomy" id="762968"/>
    <lineage>
        <taxon>Bacteria</taxon>
        <taxon>Pseudomonadati</taxon>
        <taxon>Bacteroidota</taxon>
        <taxon>Bacteroidia</taxon>
        <taxon>Bacteroidales</taxon>
        <taxon>Prevotellaceae</taxon>
        <taxon>Paraprevotella</taxon>
    </lineage>
</organism>
<dbReference type="HOGENOM" id="CLU_2808497_0_0_10"/>
<sequence length="67" mass="8179">MEDHPFYISVYKKDKPHNPIRIRFLKNITAYMPKKHRKKIPQMFAELKKVRTFATANEKQHRQNLKV</sequence>